<feature type="domain" description="DNA-directed DNA polymerase family A palm" evidence="19">
    <location>
        <begin position="658"/>
        <end position="865"/>
    </location>
</feature>
<dbReference type="Proteomes" id="UP000002415">
    <property type="component" value="Chromosome"/>
</dbReference>
<dbReference type="FunFam" id="1.10.150.20:FF:000002">
    <property type="entry name" value="DNA polymerase I"/>
    <property type="match status" value="1"/>
</dbReference>
<evidence type="ECO:0000313" key="20">
    <source>
        <dbReference type="EMBL" id="ABS60225.1"/>
    </source>
</evidence>
<feature type="domain" description="3'-5' exonuclease" evidence="17">
    <location>
        <begin position="305"/>
        <end position="490"/>
    </location>
</feature>
<dbReference type="SMART" id="SM00475">
    <property type="entry name" value="53EXOc"/>
    <property type="match status" value="1"/>
</dbReference>
<dbReference type="Gene3D" id="3.40.50.1010">
    <property type="entry name" value="5'-nuclease"/>
    <property type="match status" value="1"/>
</dbReference>
<dbReference type="CDD" id="cd09898">
    <property type="entry name" value="H3TH_53EXO"/>
    <property type="match status" value="1"/>
</dbReference>
<keyword evidence="10 16" id="KW-0269">Exonuclease</keyword>
<dbReference type="GO" id="GO:0003677">
    <property type="term" value="F:DNA binding"/>
    <property type="evidence" value="ECO:0007669"/>
    <property type="project" value="UniProtKB-UniRule"/>
</dbReference>
<dbReference type="SUPFAM" id="SSF53098">
    <property type="entry name" value="Ribonuclease H-like"/>
    <property type="match status" value="1"/>
</dbReference>
<evidence type="ECO:0000256" key="11">
    <source>
        <dbReference type="ARBA" id="ARBA00022932"/>
    </source>
</evidence>
<dbReference type="Gene3D" id="3.30.70.370">
    <property type="match status" value="1"/>
</dbReference>
<dbReference type="EMBL" id="CP000771">
    <property type="protein sequence ID" value="ABS60225.1"/>
    <property type="molecule type" value="Genomic_DNA"/>
</dbReference>
<keyword evidence="8 16" id="KW-0227">DNA damage</keyword>
<keyword evidence="9 16" id="KW-0378">Hydrolase</keyword>
<dbReference type="InterPro" id="IPR019760">
    <property type="entry name" value="DNA-dir_DNA_pol_A_CS"/>
</dbReference>
<dbReference type="eggNOG" id="COG0258">
    <property type="taxonomic scope" value="Bacteria"/>
</dbReference>
<dbReference type="SMART" id="SM00474">
    <property type="entry name" value="35EXOc"/>
    <property type="match status" value="1"/>
</dbReference>
<dbReference type="InterPro" id="IPR043502">
    <property type="entry name" value="DNA/RNA_pol_sf"/>
</dbReference>
<dbReference type="InterPro" id="IPR002298">
    <property type="entry name" value="DNA_polymerase_A"/>
</dbReference>
<evidence type="ECO:0000256" key="12">
    <source>
        <dbReference type="ARBA" id="ARBA00023125"/>
    </source>
</evidence>
<keyword evidence="12 16" id="KW-0238">DNA-binding</keyword>
<dbReference type="Pfam" id="PF01367">
    <property type="entry name" value="5_3_exonuc"/>
    <property type="match status" value="1"/>
</dbReference>
<evidence type="ECO:0000313" key="21">
    <source>
        <dbReference type="Proteomes" id="UP000002415"/>
    </source>
</evidence>
<dbReference type="Gene3D" id="1.20.1060.10">
    <property type="entry name" value="Taq DNA Polymerase, Chain T, domain 4"/>
    <property type="match status" value="1"/>
</dbReference>
<dbReference type="KEGG" id="fno:Fnod_0360"/>
<dbReference type="GO" id="GO:0008408">
    <property type="term" value="F:3'-5' exonuclease activity"/>
    <property type="evidence" value="ECO:0007669"/>
    <property type="project" value="UniProtKB-UniRule"/>
</dbReference>
<dbReference type="InterPro" id="IPR018320">
    <property type="entry name" value="DNA_polymerase_1"/>
</dbReference>
<dbReference type="SUPFAM" id="SSF56672">
    <property type="entry name" value="DNA/RNA polymerases"/>
    <property type="match status" value="1"/>
</dbReference>
<evidence type="ECO:0000256" key="9">
    <source>
        <dbReference type="ARBA" id="ARBA00022801"/>
    </source>
</evidence>
<reference evidence="20 21" key="2">
    <citation type="journal article" date="2009" name="Proc. Natl. Acad. Sci. U.S.A.">
        <title>On the chimeric nature, thermophilic origin, and phylogenetic placement of the Thermotogales.</title>
        <authorList>
            <person name="Zhaxybayeva O."/>
            <person name="Swithers K.S."/>
            <person name="Lapierre P."/>
            <person name="Fournier G.P."/>
            <person name="Bickhart D.M."/>
            <person name="DeBoy R.T."/>
            <person name="Nelson K.E."/>
            <person name="Nesbo C.L."/>
            <person name="Doolittle W.F."/>
            <person name="Gogarten J.P."/>
            <person name="Noll K.M."/>
        </authorList>
    </citation>
    <scope>NUCLEOTIDE SEQUENCE [LARGE SCALE GENOMIC DNA]</scope>
    <source>
        <strain evidence="21">ATCC 35602 / DSM 5306 / Rt17-B1</strain>
    </source>
</reference>
<dbReference type="InterPro" id="IPR029060">
    <property type="entry name" value="PIN-like_dom_sf"/>
</dbReference>
<dbReference type="PANTHER" id="PTHR10133">
    <property type="entry name" value="DNA POLYMERASE I"/>
    <property type="match status" value="1"/>
</dbReference>
<dbReference type="RefSeq" id="WP_011993545.1">
    <property type="nucleotide sequence ID" value="NC_009718.1"/>
</dbReference>
<dbReference type="PANTHER" id="PTHR10133:SF27">
    <property type="entry name" value="DNA POLYMERASE NU"/>
    <property type="match status" value="1"/>
</dbReference>
<dbReference type="OrthoDB" id="9806424at2"/>
<dbReference type="FunFam" id="1.10.150.20:FF:000003">
    <property type="entry name" value="DNA polymerase I"/>
    <property type="match status" value="1"/>
</dbReference>
<dbReference type="InterPro" id="IPR001098">
    <property type="entry name" value="DNA-dir_DNA_pol_A_palm_dom"/>
</dbReference>
<evidence type="ECO:0000256" key="4">
    <source>
        <dbReference type="ARBA" id="ARBA00022679"/>
    </source>
</evidence>
<feature type="domain" description="5'-3' exonuclease" evidence="18">
    <location>
        <begin position="2"/>
        <end position="270"/>
    </location>
</feature>
<dbReference type="NCBIfam" id="NF004397">
    <property type="entry name" value="PRK05755.1"/>
    <property type="match status" value="1"/>
</dbReference>
<name>A7HJZ2_FERNB</name>
<comment type="similarity">
    <text evidence="1 16">Belongs to the DNA polymerase type-A family.</text>
</comment>
<dbReference type="InterPro" id="IPR002562">
    <property type="entry name" value="3'-5'_exonuclease_dom"/>
</dbReference>
<evidence type="ECO:0000259" key="18">
    <source>
        <dbReference type="SMART" id="SM00475"/>
    </source>
</evidence>
<evidence type="ECO:0000256" key="5">
    <source>
        <dbReference type="ARBA" id="ARBA00022695"/>
    </source>
</evidence>
<dbReference type="STRING" id="381764.Fnod_0360"/>
<keyword evidence="7" id="KW-0540">Nuclease</keyword>
<dbReference type="InterPro" id="IPR008918">
    <property type="entry name" value="HhH2"/>
</dbReference>
<dbReference type="FunFam" id="1.20.1060.10:FF:000001">
    <property type="entry name" value="DNA polymerase I"/>
    <property type="match status" value="1"/>
</dbReference>
<evidence type="ECO:0000256" key="15">
    <source>
        <dbReference type="NCBIfam" id="TIGR00593"/>
    </source>
</evidence>
<keyword evidence="6 16" id="KW-0235">DNA replication</keyword>
<dbReference type="GO" id="GO:0006302">
    <property type="term" value="P:double-strand break repair"/>
    <property type="evidence" value="ECO:0007669"/>
    <property type="project" value="TreeGrafter"/>
</dbReference>
<keyword evidence="21" id="KW-1185">Reference proteome</keyword>
<evidence type="ECO:0000256" key="3">
    <source>
        <dbReference type="ARBA" id="ARBA00020311"/>
    </source>
</evidence>
<dbReference type="SUPFAM" id="SSF88723">
    <property type="entry name" value="PIN domain-like"/>
    <property type="match status" value="1"/>
</dbReference>
<dbReference type="PRINTS" id="PR00868">
    <property type="entry name" value="DNAPOLI"/>
</dbReference>
<dbReference type="CDD" id="cd06139">
    <property type="entry name" value="DNA_polA_I_Ecoli_like_exo"/>
    <property type="match status" value="1"/>
</dbReference>
<evidence type="ECO:0000256" key="6">
    <source>
        <dbReference type="ARBA" id="ARBA00022705"/>
    </source>
</evidence>
<dbReference type="EC" id="2.7.7.7" evidence="2 15"/>
<dbReference type="CDD" id="cd09859">
    <property type="entry name" value="PIN_53EXO"/>
    <property type="match status" value="1"/>
</dbReference>
<dbReference type="GO" id="GO:0003887">
    <property type="term" value="F:DNA-directed DNA polymerase activity"/>
    <property type="evidence" value="ECO:0007669"/>
    <property type="project" value="UniProtKB-UniRule"/>
</dbReference>
<dbReference type="HOGENOM" id="CLU_004675_0_0_0"/>
<dbReference type="Gene3D" id="3.30.420.10">
    <property type="entry name" value="Ribonuclease H-like superfamily/Ribonuclease H"/>
    <property type="match status" value="1"/>
</dbReference>
<dbReference type="SMART" id="SM00482">
    <property type="entry name" value="POLAc"/>
    <property type="match status" value="1"/>
</dbReference>
<evidence type="ECO:0000256" key="7">
    <source>
        <dbReference type="ARBA" id="ARBA00022722"/>
    </source>
</evidence>
<dbReference type="InterPro" id="IPR020045">
    <property type="entry name" value="DNA_polI_H3TH"/>
</dbReference>
<dbReference type="Gene3D" id="1.10.150.20">
    <property type="entry name" value="5' to 3' exonuclease, C-terminal subdomain"/>
    <property type="match status" value="2"/>
</dbReference>
<dbReference type="CDD" id="cd08637">
    <property type="entry name" value="DNA_pol_A_pol_I_C"/>
    <property type="match status" value="1"/>
</dbReference>
<keyword evidence="11 16" id="KW-0239">DNA-directed DNA polymerase</keyword>
<dbReference type="SMART" id="SM00279">
    <property type="entry name" value="HhH2"/>
    <property type="match status" value="1"/>
</dbReference>
<dbReference type="InterPro" id="IPR012337">
    <property type="entry name" value="RNaseH-like_sf"/>
</dbReference>
<evidence type="ECO:0000259" key="17">
    <source>
        <dbReference type="SMART" id="SM00474"/>
    </source>
</evidence>
<evidence type="ECO:0000256" key="8">
    <source>
        <dbReference type="ARBA" id="ARBA00022763"/>
    </source>
</evidence>
<keyword evidence="13 16" id="KW-0234">DNA repair</keyword>
<reference evidence="20 21" key="1">
    <citation type="submission" date="2007-07" db="EMBL/GenBank/DDBJ databases">
        <title>Complete sequence of Fervidobacterium nodosum Rt17-B1.</title>
        <authorList>
            <consortium name="US DOE Joint Genome Institute"/>
            <person name="Copeland A."/>
            <person name="Lucas S."/>
            <person name="Lapidus A."/>
            <person name="Barry K."/>
            <person name="Glavina del Rio T."/>
            <person name="Dalin E."/>
            <person name="Tice H."/>
            <person name="Pitluck S."/>
            <person name="Saunders E."/>
            <person name="Brettin T."/>
            <person name="Bruce D."/>
            <person name="Detter J.C."/>
            <person name="Han C."/>
            <person name="Schmutz J."/>
            <person name="Larimer F."/>
            <person name="Land M."/>
            <person name="Hauser L."/>
            <person name="Kyrpides N."/>
            <person name="Mikhailova N."/>
            <person name="Nelson K."/>
            <person name="Gogarten J.P."/>
            <person name="Noll K."/>
            <person name="Richardson P."/>
        </authorList>
    </citation>
    <scope>NUCLEOTIDE SEQUENCE [LARGE SCALE GENOMIC DNA]</scope>
    <source>
        <strain evidence="21">ATCC 35602 / DSM 5306 / Rt17-B1</strain>
    </source>
</reference>
<dbReference type="InterPro" id="IPR020046">
    <property type="entry name" value="5-3_exonucl_a-hlix_arch_N"/>
</dbReference>
<evidence type="ECO:0000256" key="2">
    <source>
        <dbReference type="ARBA" id="ARBA00012417"/>
    </source>
</evidence>
<sequence>MARVFLFDGTGLLYRAYFAIDQSLTTTSGVPTNALYGLSRMLVKFLKEHVIINEDYCAFMLDVKGGSTYRKELYADYKAHRPETPEPLLKQISLADELIEGFGIKLIKVPGYEADDVIATLAKKFEKEKQKYNISEINIITSDKDMLQLVNENIFVWRVEKGVTDLKKYTNNEIIEKYGITSEQIKDYLALVGDVSDNIPGVSGIGEKTAAKILNEFGSVENALKNISKLPEKIRNAIENNIEDFELSRKLVELNTNVEIKIDIEELLYKGYDQKKLLNVLKKFEFSSVIKELNLSAELTNKVEYKVIENERALSDLLETIMKSKKIALDLETTSLDPFEGKIVGISIAVDEGKAFYIPIAHVGAKNIPIESVKKFLRDLFNSGKTVGGHNIKFDLKFISRLGIEPQIPSFDSMIEAYLLNPNEKKFNLDELSLKLLGHKMISYEDLVKDTIPLFAGDFSYIPVDTAVKYSCEDADMSLRIHNLLHPLIYSNEMNELYEKIELPMILVLANLELNGVYFDIQYLNNLSQEMDKKLLALSNRIFEITGEAFNLNSPKQLGYILFEKLKLPSVKSTSTGAYSTDVEVLEYLANEYEIAKLILEYRKIQKLKSTYVDAIPNMVNKNTKRVHASFNQTGTATGRLSSSDPNLQNLPGRSDEGKEIRMAVKPQKDGWYILGADYSQIELRVLAHITEDPNLINAFKENKDIHLETAKKLFGVSEEFITENMRRIGKMVNFAIVYGVSPYGLAKRTGLDVKDTKKMIEAYLDYYKNVQEYMANIKEFAKKNGYVRTMFGRKRDIPQINSKDQNIRAEGERIAINTPIQGSAADIMKIAMIRIYERLKDEKLQSMMILQVHDELVFEVPENEVEYVKKLVKEEMENAVKLRVPLLVDIYVEKYML</sequence>
<dbReference type="AlphaFoldDB" id="A7HJZ2"/>
<dbReference type="SUPFAM" id="SSF47807">
    <property type="entry name" value="5' to 3' exonuclease, C-terminal subdomain"/>
    <property type="match status" value="1"/>
</dbReference>
<evidence type="ECO:0000256" key="16">
    <source>
        <dbReference type="RuleBase" id="RU004460"/>
    </source>
</evidence>
<evidence type="ECO:0000256" key="13">
    <source>
        <dbReference type="ARBA" id="ARBA00023204"/>
    </source>
</evidence>
<dbReference type="PROSITE" id="PS00447">
    <property type="entry name" value="DNA_POLYMERASE_A"/>
    <property type="match status" value="1"/>
</dbReference>
<dbReference type="Pfam" id="PF02739">
    <property type="entry name" value="5_3_exonuc_N"/>
    <property type="match status" value="1"/>
</dbReference>
<evidence type="ECO:0000256" key="14">
    <source>
        <dbReference type="ARBA" id="ARBA00049244"/>
    </source>
</evidence>
<comment type="function">
    <text evidence="16">In addition to polymerase activity, this DNA polymerase exhibits 3'-5' and 5'-3' exonuclease activity.</text>
</comment>
<evidence type="ECO:0000256" key="1">
    <source>
        <dbReference type="ARBA" id="ARBA00007705"/>
    </source>
</evidence>
<dbReference type="GO" id="GO:0008409">
    <property type="term" value="F:5'-3' exonuclease activity"/>
    <property type="evidence" value="ECO:0007669"/>
    <property type="project" value="UniProtKB-UniRule"/>
</dbReference>
<dbReference type="NCBIfam" id="TIGR00593">
    <property type="entry name" value="pola"/>
    <property type="match status" value="1"/>
</dbReference>
<dbReference type="Pfam" id="PF00476">
    <property type="entry name" value="DNA_pol_A"/>
    <property type="match status" value="1"/>
</dbReference>
<accession>A7HJZ2</accession>
<keyword evidence="4 16" id="KW-0808">Transferase</keyword>
<dbReference type="eggNOG" id="COG0749">
    <property type="taxonomic scope" value="Bacteria"/>
</dbReference>
<keyword evidence="5 16" id="KW-0548">Nucleotidyltransferase</keyword>
<evidence type="ECO:0000256" key="10">
    <source>
        <dbReference type="ARBA" id="ARBA00022839"/>
    </source>
</evidence>
<proteinExistence type="inferred from homology"/>
<gene>
    <name evidence="16" type="primary">polA</name>
    <name evidence="20" type="ordered locus">Fnod_0360</name>
</gene>
<dbReference type="GO" id="GO:0006261">
    <property type="term" value="P:DNA-templated DNA replication"/>
    <property type="evidence" value="ECO:0007669"/>
    <property type="project" value="UniProtKB-UniRule"/>
</dbReference>
<dbReference type="Pfam" id="PF01612">
    <property type="entry name" value="DNA_pol_A_exo1"/>
    <property type="match status" value="1"/>
</dbReference>
<dbReference type="InterPro" id="IPR036279">
    <property type="entry name" value="5-3_exonuclease_C_sf"/>
</dbReference>
<organism evidence="20 21">
    <name type="scientific">Fervidobacterium nodosum (strain ATCC 35602 / DSM 5306 / Rt17-B1)</name>
    <dbReference type="NCBI Taxonomy" id="381764"/>
    <lineage>
        <taxon>Bacteria</taxon>
        <taxon>Thermotogati</taxon>
        <taxon>Thermotogota</taxon>
        <taxon>Thermotogae</taxon>
        <taxon>Thermotogales</taxon>
        <taxon>Fervidobacteriaceae</taxon>
        <taxon>Fervidobacterium</taxon>
    </lineage>
</organism>
<comment type="catalytic activity">
    <reaction evidence="14 16">
        <text>DNA(n) + a 2'-deoxyribonucleoside 5'-triphosphate = DNA(n+1) + diphosphate</text>
        <dbReference type="Rhea" id="RHEA:22508"/>
        <dbReference type="Rhea" id="RHEA-COMP:17339"/>
        <dbReference type="Rhea" id="RHEA-COMP:17340"/>
        <dbReference type="ChEBI" id="CHEBI:33019"/>
        <dbReference type="ChEBI" id="CHEBI:61560"/>
        <dbReference type="ChEBI" id="CHEBI:173112"/>
        <dbReference type="EC" id="2.7.7.7"/>
    </reaction>
</comment>
<evidence type="ECO:0000259" key="19">
    <source>
        <dbReference type="SMART" id="SM00482"/>
    </source>
</evidence>
<dbReference type="InterPro" id="IPR036397">
    <property type="entry name" value="RNaseH_sf"/>
</dbReference>
<dbReference type="InterPro" id="IPR002421">
    <property type="entry name" value="5-3_exonuclease"/>
</dbReference>
<protein>
    <recommendedName>
        <fullName evidence="3 15">DNA polymerase I</fullName>
        <ecNumber evidence="2 15">2.7.7.7</ecNumber>
    </recommendedName>
</protein>